<feature type="transmembrane region" description="Helical" evidence="1">
    <location>
        <begin position="23"/>
        <end position="43"/>
    </location>
</feature>
<dbReference type="AlphaFoldDB" id="A0A6V7PIW3"/>
<name>A0A6V7PIW3_ANACO</name>
<evidence type="ECO:0000256" key="1">
    <source>
        <dbReference type="SAM" id="Phobius"/>
    </source>
</evidence>
<dbReference type="EMBL" id="LR862148">
    <property type="protein sequence ID" value="CAD1830759.1"/>
    <property type="molecule type" value="Genomic_DNA"/>
</dbReference>
<evidence type="ECO:0000313" key="2">
    <source>
        <dbReference type="EMBL" id="CAD1830759.1"/>
    </source>
</evidence>
<keyword evidence="1" id="KW-0812">Transmembrane</keyword>
<gene>
    <name evidence="2" type="ORF">CB5_LOCUS13970</name>
</gene>
<reference evidence="2" key="1">
    <citation type="submission" date="2020-07" db="EMBL/GenBank/DDBJ databases">
        <authorList>
            <person name="Lin J."/>
        </authorList>
    </citation>
    <scope>NUCLEOTIDE SEQUENCE</scope>
</reference>
<protein>
    <submittedName>
        <fullName evidence="2">Uncharacterized protein</fullName>
    </submittedName>
</protein>
<keyword evidence="1" id="KW-1133">Transmembrane helix</keyword>
<proteinExistence type="predicted"/>
<accession>A0A6V7PIW3</accession>
<keyword evidence="1" id="KW-0472">Membrane</keyword>
<organism evidence="2">
    <name type="scientific">Ananas comosus var. bracteatus</name>
    <name type="common">red pineapple</name>
    <dbReference type="NCBI Taxonomy" id="296719"/>
    <lineage>
        <taxon>Eukaryota</taxon>
        <taxon>Viridiplantae</taxon>
        <taxon>Streptophyta</taxon>
        <taxon>Embryophyta</taxon>
        <taxon>Tracheophyta</taxon>
        <taxon>Spermatophyta</taxon>
        <taxon>Magnoliopsida</taxon>
        <taxon>Liliopsida</taxon>
        <taxon>Poales</taxon>
        <taxon>Bromeliaceae</taxon>
        <taxon>Bromelioideae</taxon>
        <taxon>Ananas</taxon>
    </lineage>
</organism>
<sequence>MHPVHANFSIRALGVASSSHGGPPYLCFLCSLFSLLWLAPVGVSRRLRRNGFDGPSPNFPFGNLVEMSKKQHGSSSSASATASSCSSSFTNDIHSTVFPYFARWRKTFGTEPFLYIADPEFLKVVTSGTLSRKWGKPNVFKKDRKPCLARVCSWSRVGIGLITGTSFRQLSPAPISTP</sequence>